<proteinExistence type="inferred from homology"/>
<protein>
    <submittedName>
        <fullName evidence="3">SDR family oxidoreductase</fullName>
    </submittedName>
</protein>
<dbReference type="PROSITE" id="PS00061">
    <property type="entry name" value="ADH_SHORT"/>
    <property type="match status" value="1"/>
</dbReference>
<dbReference type="GO" id="GO:0016491">
    <property type="term" value="F:oxidoreductase activity"/>
    <property type="evidence" value="ECO:0007669"/>
    <property type="project" value="UniProtKB-KW"/>
</dbReference>
<dbReference type="FunFam" id="3.40.50.720:FF:000084">
    <property type="entry name" value="Short-chain dehydrogenase reductase"/>
    <property type="match status" value="1"/>
</dbReference>
<dbReference type="Proteomes" id="UP000581206">
    <property type="component" value="Unassembled WGS sequence"/>
</dbReference>
<dbReference type="AlphaFoldDB" id="A0A7X6KVY2"/>
<dbReference type="SUPFAM" id="SSF51735">
    <property type="entry name" value="NAD(P)-binding Rossmann-fold domains"/>
    <property type="match status" value="1"/>
</dbReference>
<keyword evidence="2" id="KW-0560">Oxidoreductase</keyword>
<dbReference type="Pfam" id="PF13561">
    <property type="entry name" value="adh_short_C2"/>
    <property type="match status" value="1"/>
</dbReference>
<keyword evidence="4" id="KW-1185">Reference proteome</keyword>
<dbReference type="PANTHER" id="PTHR43477:SF1">
    <property type="entry name" value="DIHYDROANTICAPSIN 7-DEHYDROGENASE"/>
    <property type="match status" value="1"/>
</dbReference>
<evidence type="ECO:0000256" key="1">
    <source>
        <dbReference type="ARBA" id="ARBA00006484"/>
    </source>
</evidence>
<dbReference type="EMBL" id="JAAXOX010000005">
    <property type="protein sequence ID" value="NKY23296.1"/>
    <property type="molecule type" value="Genomic_DNA"/>
</dbReference>
<dbReference type="InterPro" id="IPR051122">
    <property type="entry name" value="SDR_DHRS6-like"/>
</dbReference>
<dbReference type="InterPro" id="IPR002347">
    <property type="entry name" value="SDR_fam"/>
</dbReference>
<dbReference type="RefSeq" id="WP_168630430.1">
    <property type="nucleotide sequence ID" value="NZ_BONL01000002.1"/>
</dbReference>
<comment type="similarity">
    <text evidence="1">Belongs to the short-chain dehydrogenases/reductases (SDR) family.</text>
</comment>
<dbReference type="CDD" id="cd05233">
    <property type="entry name" value="SDR_c"/>
    <property type="match status" value="1"/>
</dbReference>
<dbReference type="InterPro" id="IPR036291">
    <property type="entry name" value="NAD(P)-bd_dom_sf"/>
</dbReference>
<organism evidence="3 4">
    <name type="scientific">Cellulomonas denverensis</name>
    <dbReference type="NCBI Taxonomy" id="264297"/>
    <lineage>
        <taxon>Bacteria</taxon>
        <taxon>Bacillati</taxon>
        <taxon>Actinomycetota</taxon>
        <taxon>Actinomycetes</taxon>
        <taxon>Micrococcales</taxon>
        <taxon>Cellulomonadaceae</taxon>
        <taxon>Cellulomonas</taxon>
    </lineage>
</organism>
<evidence type="ECO:0000256" key="2">
    <source>
        <dbReference type="ARBA" id="ARBA00023002"/>
    </source>
</evidence>
<accession>A0A7X6KVY2</accession>
<evidence type="ECO:0000313" key="3">
    <source>
        <dbReference type="EMBL" id="NKY23296.1"/>
    </source>
</evidence>
<evidence type="ECO:0000313" key="4">
    <source>
        <dbReference type="Proteomes" id="UP000581206"/>
    </source>
</evidence>
<dbReference type="PRINTS" id="PR00081">
    <property type="entry name" value="GDHRDH"/>
</dbReference>
<name>A0A7X6KVY2_9CELL</name>
<dbReference type="PANTHER" id="PTHR43477">
    <property type="entry name" value="DIHYDROANTICAPSIN 7-DEHYDROGENASE"/>
    <property type="match status" value="1"/>
</dbReference>
<gene>
    <name evidence="3" type="ORF">HGA03_11545</name>
</gene>
<dbReference type="Gene3D" id="3.40.50.720">
    <property type="entry name" value="NAD(P)-binding Rossmann-like Domain"/>
    <property type="match status" value="1"/>
</dbReference>
<comment type="caution">
    <text evidence="3">The sequence shown here is derived from an EMBL/GenBank/DDBJ whole genome shotgun (WGS) entry which is preliminary data.</text>
</comment>
<dbReference type="InterPro" id="IPR020904">
    <property type="entry name" value="Sc_DH/Rdtase_CS"/>
</dbReference>
<dbReference type="PRINTS" id="PR00080">
    <property type="entry name" value="SDRFAMILY"/>
</dbReference>
<sequence length="249" mass="25068">MSRTRFDGRTAVVTAAGAGIGRATVEQLLDEGARVIAGEIVPDRLDDLVAAHPGAALVPVLADVATQEGADALLAAAGGRVDVLCNVAGIMDGFLPAVEIDDATWDRVLAVNVTSVMRLMRAVLPGMIEAGHGAIVNVSSEAALRGAAAGLAYTASKHAVAGMTKQTAFAYGPQGIRVNAVAPGPVKTSIEGSMKSAHMAARIGPIMGAILTGAAEPAELAHAIVWLASDDASNVNGTTLVCDGGWSAV</sequence>
<reference evidence="3 4" key="1">
    <citation type="submission" date="2020-04" db="EMBL/GenBank/DDBJ databases">
        <title>MicrobeNet Type strains.</title>
        <authorList>
            <person name="Nicholson A.C."/>
        </authorList>
    </citation>
    <scope>NUCLEOTIDE SEQUENCE [LARGE SCALE GENOMIC DNA]</scope>
    <source>
        <strain evidence="3 4">ATCC BAA-788</strain>
    </source>
</reference>